<evidence type="ECO:0000313" key="4">
    <source>
        <dbReference type="Proteomes" id="UP001596028"/>
    </source>
</evidence>
<comment type="caution">
    <text evidence="3">The sequence shown here is derived from an EMBL/GenBank/DDBJ whole genome shotgun (WGS) entry which is preliminary data.</text>
</comment>
<evidence type="ECO:0000259" key="2">
    <source>
        <dbReference type="Pfam" id="PF17881"/>
    </source>
</evidence>
<gene>
    <name evidence="3" type="ORF">ACFO3S_07335</name>
</gene>
<name>A0ABV9F7X3_9BACL</name>
<keyword evidence="4" id="KW-1185">Reference proteome</keyword>
<feature type="transmembrane region" description="Helical" evidence="1">
    <location>
        <begin position="20"/>
        <end position="39"/>
    </location>
</feature>
<keyword evidence="1" id="KW-0812">Transmembrane</keyword>
<dbReference type="Gene3D" id="3.10.450.40">
    <property type="match status" value="2"/>
</dbReference>
<keyword evidence="1" id="KW-0472">Membrane</keyword>
<evidence type="ECO:0000256" key="1">
    <source>
        <dbReference type="SAM" id="Phobius"/>
    </source>
</evidence>
<dbReference type="InterPro" id="IPR046350">
    <property type="entry name" value="Cystatin_sf"/>
</dbReference>
<dbReference type="SUPFAM" id="SSF54403">
    <property type="entry name" value="Cystatin/monellin"/>
    <property type="match status" value="2"/>
</dbReference>
<keyword evidence="1" id="KW-1133">Transmembrane helix</keyword>
<dbReference type="Pfam" id="PF17881">
    <property type="entry name" value="TseB"/>
    <property type="match status" value="1"/>
</dbReference>
<sequence length="174" mass="20117">MNMSRSEGKRALPSLSPGRWLILIAGFLLFVAVSFVLYVRSADSDYRRGEQQAIRAAKEQGELVRVDEVYRHTWQDTVWIVRGEDAGGEAWTLFLLQEEIVRKKASENMTEQQMRAKFAEAHSAEPIRMMPAWFNGQAAWEIRYRDAGDEERQSLEFYSFENGSLIRTYVLSSQ</sequence>
<evidence type="ECO:0000313" key="3">
    <source>
        <dbReference type="EMBL" id="MFC4598052.1"/>
    </source>
</evidence>
<feature type="domain" description="Cell wall elongation regulator TseB-like" evidence="2">
    <location>
        <begin position="52"/>
        <end position="89"/>
    </location>
</feature>
<accession>A0ABV9F7X3</accession>
<dbReference type="InterPro" id="IPR041401">
    <property type="entry name" value="TseB-like_dom"/>
</dbReference>
<dbReference type="RefSeq" id="WP_378093880.1">
    <property type="nucleotide sequence ID" value="NZ_JBHSEP010000003.1"/>
</dbReference>
<dbReference type="Proteomes" id="UP001596028">
    <property type="component" value="Unassembled WGS sequence"/>
</dbReference>
<organism evidence="3 4">
    <name type="scientific">Cohnella hongkongensis</name>
    <dbReference type="NCBI Taxonomy" id="178337"/>
    <lineage>
        <taxon>Bacteria</taxon>
        <taxon>Bacillati</taxon>
        <taxon>Bacillota</taxon>
        <taxon>Bacilli</taxon>
        <taxon>Bacillales</taxon>
        <taxon>Paenibacillaceae</taxon>
        <taxon>Cohnella</taxon>
    </lineage>
</organism>
<protein>
    <submittedName>
        <fullName evidence="3">DUF5590 domain-containing protein</fullName>
    </submittedName>
</protein>
<proteinExistence type="predicted"/>
<dbReference type="EMBL" id="JBHSEP010000003">
    <property type="protein sequence ID" value="MFC4598052.1"/>
    <property type="molecule type" value="Genomic_DNA"/>
</dbReference>
<reference evidence="4" key="1">
    <citation type="journal article" date="2019" name="Int. J. Syst. Evol. Microbiol.">
        <title>The Global Catalogue of Microorganisms (GCM) 10K type strain sequencing project: providing services to taxonomists for standard genome sequencing and annotation.</title>
        <authorList>
            <consortium name="The Broad Institute Genomics Platform"/>
            <consortium name="The Broad Institute Genome Sequencing Center for Infectious Disease"/>
            <person name="Wu L."/>
            <person name="Ma J."/>
        </authorList>
    </citation>
    <scope>NUCLEOTIDE SEQUENCE [LARGE SCALE GENOMIC DNA]</scope>
    <source>
        <strain evidence="4">CCUG 49571</strain>
    </source>
</reference>